<dbReference type="EMBL" id="DMAI01000385">
    <property type="protein sequence ID" value="HAE50395.1"/>
    <property type="molecule type" value="Genomic_DNA"/>
</dbReference>
<evidence type="ECO:0008006" key="4">
    <source>
        <dbReference type="Google" id="ProtNLM"/>
    </source>
</evidence>
<name>A0A3B9IRG7_9PROT</name>
<proteinExistence type="predicted"/>
<evidence type="ECO:0000313" key="3">
    <source>
        <dbReference type="Proteomes" id="UP000257706"/>
    </source>
</evidence>
<gene>
    <name evidence="2" type="ORF">DCK97_23570</name>
</gene>
<dbReference type="Pfam" id="PF04371">
    <property type="entry name" value="PAD_porph"/>
    <property type="match status" value="1"/>
</dbReference>
<evidence type="ECO:0000256" key="1">
    <source>
        <dbReference type="ARBA" id="ARBA00022801"/>
    </source>
</evidence>
<comment type="caution">
    <text evidence="2">The sequence shown here is derived from an EMBL/GenBank/DDBJ whole genome shotgun (WGS) entry which is preliminary data.</text>
</comment>
<sequence>MRAAPGHDRPASIPALRSGDALMSEMFMHPGAPPHPSCHLPAPDQPARLWLAVWPSAADGISEPRDAGLAIAEAARILARDTQVAMLARAGDLADASMRCGAGVGVSSWEGSLACFADRRPSMGRTADGAPCAVEWPVDRSHHHDDCDVAGRLLALAGDGTVGRILLDIDGRAGMVAADGGGVLVASEVLVGGREADREAMAVHLAATFGATRVVWVPGGFSGDERPGNLDGVVRFLAPGVVAVAVAPEGDPDHAALAEIRRRLEVVTLADGMPMSVVPVPLPKRRPRDEAGRLLPASYLSLLRDGRRLVVPGFEDGNDAAALKALSRALPTAAIEQVPCPALAPFGGFARLAVALPQPAPMPEAEDAGLIEAAPADDLR</sequence>
<dbReference type="GO" id="GO:0009446">
    <property type="term" value="P:putrescine biosynthetic process"/>
    <property type="evidence" value="ECO:0007669"/>
    <property type="project" value="InterPro"/>
</dbReference>
<keyword evidence="1" id="KW-0378">Hydrolase</keyword>
<reference evidence="2 3" key="1">
    <citation type="journal article" date="2018" name="Nat. Biotechnol.">
        <title>A standardized bacterial taxonomy based on genome phylogeny substantially revises the tree of life.</title>
        <authorList>
            <person name="Parks D.H."/>
            <person name="Chuvochina M."/>
            <person name="Waite D.W."/>
            <person name="Rinke C."/>
            <person name="Skarshewski A."/>
            <person name="Chaumeil P.A."/>
            <person name="Hugenholtz P."/>
        </authorList>
    </citation>
    <scope>NUCLEOTIDE SEQUENCE [LARGE SCALE GENOMIC DNA]</scope>
    <source>
        <strain evidence="2">UBA8739</strain>
    </source>
</reference>
<evidence type="ECO:0000313" key="2">
    <source>
        <dbReference type="EMBL" id="HAE50395.1"/>
    </source>
</evidence>
<dbReference type="GO" id="GO:0004668">
    <property type="term" value="F:protein-arginine deiminase activity"/>
    <property type="evidence" value="ECO:0007669"/>
    <property type="project" value="InterPro"/>
</dbReference>
<accession>A0A3B9IRG7</accession>
<protein>
    <recommendedName>
        <fullName evidence="4">Agmatine deiminase</fullName>
    </recommendedName>
</protein>
<dbReference type="SUPFAM" id="SSF55909">
    <property type="entry name" value="Pentein"/>
    <property type="match status" value="1"/>
</dbReference>
<dbReference type="PANTHER" id="PTHR31377">
    <property type="entry name" value="AGMATINE DEIMINASE-RELATED"/>
    <property type="match status" value="1"/>
</dbReference>
<dbReference type="Gene3D" id="3.75.10.10">
    <property type="entry name" value="L-arginine/glycine Amidinotransferase, Chain A"/>
    <property type="match status" value="1"/>
</dbReference>
<dbReference type="AlphaFoldDB" id="A0A3B9IRG7"/>
<dbReference type="Proteomes" id="UP000257706">
    <property type="component" value="Unassembled WGS sequence"/>
</dbReference>
<organism evidence="2 3">
    <name type="scientific">Tistrella mobilis</name>
    <dbReference type="NCBI Taxonomy" id="171437"/>
    <lineage>
        <taxon>Bacteria</taxon>
        <taxon>Pseudomonadati</taxon>
        <taxon>Pseudomonadota</taxon>
        <taxon>Alphaproteobacteria</taxon>
        <taxon>Geminicoccales</taxon>
        <taxon>Geminicoccaceae</taxon>
        <taxon>Tistrella</taxon>
    </lineage>
</organism>
<dbReference type="PANTHER" id="PTHR31377:SF0">
    <property type="entry name" value="AGMATINE DEIMINASE-RELATED"/>
    <property type="match status" value="1"/>
</dbReference>
<dbReference type="GO" id="GO:0047632">
    <property type="term" value="F:agmatine deiminase activity"/>
    <property type="evidence" value="ECO:0007669"/>
    <property type="project" value="TreeGrafter"/>
</dbReference>
<dbReference type="InterPro" id="IPR007466">
    <property type="entry name" value="Peptidyl-Arg-deiminase_porph"/>
</dbReference>